<comment type="caution">
    <text evidence="1">The sequence shown here is derived from an EMBL/GenBank/DDBJ whole genome shotgun (WGS) entry which is preliminary data.</text>
</comment>
<evidence type="ECO:0000313" key="2">
    <source>
        <dbReference type="Proteomes" id="UP000622860"/>
    </source>
</evidence>
<accession>A0A917LXP5</accession>
<reference evidence="1" key="2">
    <citation type="submission" date="2020-09" db="EMBL/GenBank/DDBJ databases">
        <authorList>
            <person name="Sun Q."/>
            <person name="Zhou Y."/>
        </authorList>
    </citation>
    <scope>NUCLEOTIDE SEQUENCE</scope>
    <source>
        <strain evidence="1">CGMCC 1.12754</strain>
    </source>
</reference>
<proteinExistence type="predicted"/>
<gene>
    <name evidence="1" type="ORF">GCM10011398_05280</name>
</gene>
<dbReference type="AlphaFoldDB" id="A0A917LXP5"/>
<dbReference type="Pfam" id="PF17356">
    <property type="entry name" value="PBSX_XtrA"/>
    <property type="match status" value="1"/>
</dbReference>
<name>A0A917LXP5_9BACI</name>
<dbReference type="Proteomes" id="UP000622860">
    <property type="component" value="Unassembled WGS sequence"/>
</dbReference>
<organism evidence="1 2">
    <name type="scientific">Virgibacillus oceani</name>
    <dbReference type="NCBI Taxonomy" id="1479511"/>
    <lineage>
        <taxon>Bacteria</taxon>
        <taxon>Bacillati</taxon>
        <taxon>Bacillota</taxon>
        <taxon>Bacilli</taxon>
        <taxon>Bacillales</taxon>
        <taxon>Bacillaceae</taxon>
        <taxon>Virgibacillus</taxon>
    </lineage>
</organism>
<reference evidence="1" key="1">
    <citation type="journal article" date="2014" name="Int. J. Syst. Evol. Microbiol.">
        <title>Complete genome sequence of Corynebacterium casei LMG S-19264T (=DSM 44701T), isolated from a smear-ripened cheese.</title>
        <authorList>
            <consortium name="US DOE Joint Genome Institute (JGI-PGF)"/>
            <person name="Walter F."/>
            <person name="Albersmeier A."/>
            <person name="Kalinowski J."/>
            <person name="Ruckert C."/>
        </authorList>
    </citation>
    <scope>NUCLEOTIDE SEQUENCE</scope>
    <source>
        <strain evidence="1">CGMCC 1.12754</strain>
    </source>
</reference>
<evidence type="ECO:0000313" key="1">
    <source>
        <dbReference type="EMBL" id="GGG64616.1"/>
    </source>
</evidence>
<keyword evidence="2" id="KW-1185">Reference proteome</keyword>
<protein>
    <submittedName>
        <fullName evidence="1">Uncharacterized protein</fullName>
    </submittedName>
</protein>
<dbReference type="InterPro" id="IPR035530">
    <property type="entry name" value="PBSX_XtrA"/>
</dbReference>
<sequence length="68" mass="7741">MRLKPVPVEIEKGKINVDIDLEEGKTPFIVVYCQGEAKITFLPEHGETKVVTHQGKVKRVKFDEGEDF</sequence>
<dbReference type="EMBL" id="BMFR01000001">
    <property type="protein sequence ID" value="GGG64616.1"/>
    <property type="molecule type" value="Genomic_DNA"/>
</dbReference>
<dbReference type="RefSeq" id="WP_188453777.1">
    <property type="nucleotide sequence ID" value="NZ_BMFR01000001.1"/>
</dbReference>